<evidence type="ECO:0000313" key="4">
    <source>
        <dbReference type="Proteomes" id="UP000523079"/>
    </source>
</evidence>
<dbReference type="InterPro" id="IPR029032">
    <property type="entry name" value="AhpD-like"/>
</dbReference>
<dbReference type="SUPFAM" id="SSF69118">
    <property type="entry name" value="AhpD-like"/>
    <property type="match status" value="1"/>
</dbReference>
<comment type="caution">
    <text evidence="3">The sequence shown here is derived from an EMBL/GenBank/DDBJ whole genome shotgun (WGS) entry which is preliminary data.</text>
</comment>
<keyword evidence="3" id="KW-0560">Oxidoreductase</keyword>
<dbReference type="EMBL" id="JACGWT010000006">
    <property type="protein sequence ID" value="MBA8796067.1"/>
    <property type="molecule type" value="Genomic_DNA"/>
</dbReference>
<proteinExistence type="predicted"/>
<organism evidence="3 4">
    <name type="scientific">Microlunatus kandeliicorticis</name>
    <dbReference type="NCBI Taxonomy" id="1759536"/>
    <lineage>
        <taxon>Bacteria</taxon>
        <taxon>Bacillati</taxon>
        <taxon>Actinomycetota</taxon>
        <taxon>Actinomycetes</taxon>
        <taxon>Propionibacteriales</taxon>
        <taxon>Propionibacteriaceae</taxon>
        <taxon>Microlunatus</taxon>
    </lineage>
</organism>
<dbReference type="PANTHER" id="PTHR34846">
    <property type="entry name" value="4-CARBOXYMUCONOLACTONE DECARBOXYLASE FAMILY PROTEIN (AFU_ORTHOLOGUE AFUA_6G11590)"/>
    <property type="match status" value="1"/>
</dbReference>
<keyword evidence="3" id="KW-0575">Peroxidase</keyword>
<evidence type="ECO:0000256" key="1">
    <source>
        <dbReference type="SAM" id="MobiDB-lite"/>
    </source>
</evidence>
<dbReference type="PANTHER" id="PTHR34846:SF10">
    <property type="entry name" value="CYTOPLASMIC PROTEIN"/>
    <property type="match status" value="1"/>
</dbReference>
<sequence length="178" mass="19124">MTTTDDPTRTTADRAERAADQAVEVPVRLEVDQLAASFLRAMGTLDAAATRELDRAGIDPGLRELVRVRASQLNGCAYCVDQHTRDAAAGGESAQRLNAVAVWRESPWFTARERAALALTESITRLSETHVPDRDHAAAAEHFAPPEEAALIALITTINAWNALSVATRAWTPVLGAA</sequence>
<evidence type="ECO:0000313" key="3">
    <source>
        <dbReference type="EMBL" id="MBA8796067.1"/>
    </source>
</evidence>
<dbReference type="InterPro" id="IPR004675">
    <property type="entry name" value="AhpD_core"/>
</dbReference>
<dbReference type="Pfam" id="PF02627">
    <property type="entry name" value="CMD"/>
    <property type="match status" value="1"/>
</dbReference>
<dbReference type="NCBIfam" id="TIGR00778">
    <property type="entry name" value="ahpD_dom"/>
    <property type="match status" value="1"/>
</dbReference>
<name>A0A7W3IVL8_9ACTN</name>
<dbReference type="Gene3D" id="1.20.1290.10">
    <property type="entry name" value="AhpD-like"/>
    <property type="match status" value="1"/>
</dbReference>
<reference evidence="3 4" key="1">
    <citation type="submission" date="2020-07" db="EMBL/GenBank/DDBJ databases">
        <title>Sequencing the genomes of 1000 actinobacteria strains.</title>
        <authorList>
            <person name="Klenk H.-P."/>
        </authorList>
    </citation>
    <scope>NUCLEOTIDE SEQUENCE [LARGE SCALE GENOMIC DNA]</scope>
    <source>
        <strain evidence="3 4">DSM 100723</strain>
    </source>
</reference>
<evidence type="ECO:0000259" key="2">
    <source>
        <dbReference type="Pfam" id="PF02627"/>
    </source>
</evidence>
<feature type="compositionally biased region" description="Basic and acidic residues" evidence="1">
    <location>
        <begin position="1"/>
        <end position="19"/>
    </location>
</feature>
<dbReference type="InterPro" id="IPR003779">
    <property type="entry name" value="CMD-like"/>
</dbReference>
<gene>
    <name evidence="3" type="ORF">FHX74_003708</name>
</gene>
<dbReference type="GO" id="GO:0051920">
    <property type="term" value="F:peroxiredoxin activity"/>
    <property type="evidence" value="ECO:0007669"/>
    <property type="project" value="InterPro"/>
</dbReference>
<protein>
    <submittedName>
        <fullName evidence="3">AhpD family alkylhydroperoxidase</fullName>
    </submittedName>
</protein>
<dbReference type="RefSeq" id="WP_182561646.1">
    <property type="nucleotide sequence ID" value="NZ_JACGWT010000006.1"/>
</dbReference>
<dbReference type="AlphaFoldDB" id="A0A7W3IVL8"/>
<feature type="domain" description="Carboxymuconolactone decarboxylase-like" evidence="2">
    <location>
        <begin position="38"/>
        <end position="121"/>
    </location>
</feature>
<feature type="region of interest" description="Disordered" evidence="1">
    <location>
        <begin position="1"/>
        <end position="20"/>
    </location>
</feature>
<keyword evidence="4" id="KW-1185">Reference proteome</keyword>
<accession>A0A7W3IVL8</accession>
<dbReference type="Proteomes" id="UP000523079">
    <property type="component" value="Unassembled WGS sequence"/>
</dbReference>